<comment type="similarity">
    <text evidence="1">Belongs to the gemin-2 family.</text>
</comment>
<dbReference type="Gene3D" id="1.20.58.1070">
    <property type="match status" value="1"/>
</dbReference>
<dbReference type="InterPro" id="IPR035426">
    <property type="entry name" value="Gemin2/Brr1"/>
</dbReference>
<dbReference type="GeneID" id="28828330"/>
<dbReference type="RefSeq" id="XP_018068076.1">
    <property type="nucleotide sequence ID" value="XM_018218604.1"/>
</dbReference>
<reference evidence="3 4" key="1">
    <citation type="submission" date="2015-10" db="EMBL/GenBank/DDBJ databases">
        <title>Full genome of DAOMC 229536 Phialocephala scopiformis, a fungal endophyte of spruce producing the potent anti-insectan compound rugulosin.</title>
        <authorList>
            <consortium name="DOE Joint Genome Institute"/>
            <person name="Walker A.K."/>
            <person name="Frasz S.L."/>
            <person name="Seifert K.A."/>
            <person name="Miller J.D."/>
            <person name="Mondo S.J."/>
            <person name="Labutti K."/>
            <person name="Lipzen A."/>
            <person name="Dockter R."/>
            <person name="Kennedy M."/>
            <person name="Grigoriev I.V."/>
            <person name="Spatafora J.W."/>
        </authorList>
    </citation>
    <scope>NUCLEOTIDE SEQUENCE [LARGE SCALE GENOMIC DNA]</scope>
    <source>
        <strain evidence="3 4">CBS 120377</strain>
    </source>
</reference>
<protein>
    <submittedName>
        <fullName evidence="3">Uncharacterized protein</fullName>
    </submittedName>
</protein>
<organism evidence="3 4">
    <name type="scientific">Mollisia scopiformis</name>
    <name type="common">Conifer needle endophyte fungus</name>
    <name type="synonym">Phialocephala scopiformis</name>
    <dbReference type="NCBI Taxonomy" id="149040"/>
    <lineage>
        <taxon>Eukaryota</taxon>
        <taxon>Fungi</taxon>
        <taxon>Dikarya</taxon>
        <taxon>Ascomycota</taxon>
        <taxon>Pezizomycotina</taxon>
        <taxon>Leotiomycetes</taxon>
        <taxon>Helotiales</taxon>
        <taxon>Mollisiaceae</taxon>
        <taxon>Mollisia</taxon>
    </lineage>
</organism>
<dbReference type="GO" id="GO:0032797">
    <property type="term" value="C:SMN complex"/>
    <property type="evidence" value="ECO:0007669"/>
    <property type="project" value="TreeGrafter"/>
</dbReference>
<sequence>MAGRKRKSPQDSSDEIYSNKSRSRPSADAKVDPTYGQRSAIPGLDDDTAFGEDDLVYEEDMAALEYLRSVRLEAFGIPNLLVAPKTPTGDDDYDLYQDGVGDFRGRYEDGAYLAATDPAAEGYLGSSPQDEIDPQAAYFESIITRYHELRSRLSQVPPNEIIQSLGPNHPTQVGPLNKTLTRSWIKRLQQSHPKPAQIACMNKGSALRLLRLLTQGSILKRESQVDFGISYWVWSLLAKLPERGELNSEEIGVVRELGKKAVLIGMGLRELKEWQQGIEDVEAQFEEDLDSEHHAVVNEEEINLEAGDDDYDESYIEEGAGMGHSAADCQSTHTSSQAPPAGFDMLDVDGDTEPPVSASSQTLVAGIEPIVTTENMEHSERRTPSRDSDVDDSGALAAMKAQALGRLQLSEPQVNLEPEVPPSATPNTRPLPSKSNTRATVDMIITIAGEIYGQRDLLEFRSEWAHVM</sequence>
<accession>A0A194X0J8</accession>
<feature type="compositionally biased region" description="Polar residues" evidence="2">
    <location>
        <begin position="425"/>
        <end position="437"/>
    </location>
</feature>
<evidence type="ECO:0000256" key="2">
    <source>
        <dbReference type="SAM" id="MobiDB-lite"/>
    </source>
</evidence>
<dbReference type="PANTHER" id="PTHR12794:SF0">
    <property type="entry name" value="GEM-ASSOCIATED PROTEIN 2"/>
    <property type="match status" value="1"/>
</dbReference>
<gene>
    <name evidence="3" type="ORF">LY89DRAFT_720948</name>
</gene>
<keyword evidence="4" id="KW-1185">Reference proteome</keyword>
<dbReference type="Pfam" id="PF04938">
    <property type="entry name" value="SIP1"/>
    <property type="match status" value="1"/>
</dbReference>
<evidence type="ECO:0000313" key="3">
    <source>
        <dbReference type="EMBL" id="KUJ13721.1"/>
    </source>
</evidence>
<name>A0A194X0J8_MOLSC</name>
<dbReference type="OrthoDB" id="428895at2759"/>
<dbReference type="EMBL" id="KQ947421">
    <property type="protein sequence ID" value="KUJ13721.1"/>
    <property type="molecule type" value="Genomic_DNA"/>
</dbReference>
<evidence type="ECO:0000313" key="4">
    <source>
        <dbReference type="Proteomes" id="UP000070700"/>
    </source>
</evidence>
<dbReference type="Proteomes" id="UP000070700">
    <property type="component" value="Unassembled WGS sequence"/>
</dbReference>
<proteinExistence type="inferred from homology"/>
<dbReference type="GO" id="GO:0000387">
    <property type="term" value="P:spliceosomal snRNP assembly"/>
    <property type="evidence" value="ECO:0007669"/>
    <property type="project" value="InterPro"/>
</dbReference>
<feature type="region of interest" description="Disordered" evidence="2">
    <location>
        <begin position="409"/>
        <end position="437"/>
    </location>
</feature>
<dbReference type="KEGG" id="psco:LY89DRAFT_720948"/>
<dbReference type="AlphaFoldDB" id="A0A194X0J8"/>
<dbReference type="InParanoid" id="A0A194X0J8"/>
<evidence type="ECO:0000256" key="1">
    <source>
        <dbReference type="ARBA" id="ARBA00025758"/>
    </source>
</evidence>
<dbReference type="PANTHER" id="PTHR12794">
    <property type="entry name" value="GEMIN2"/>
    <property type="match status" value="1"/>
</dbReference>
<dbReference type="GO" id="GO:0005634">
    <property type="term" value="C:nucleus"/>
    <property type="evidence" value="ECO:0007669"/>
    <property type="project" value="TreeGrafter"/>
</dbReference>
<feature type="region of interest" description="Disordered" evidence="2">
    <location>
        <begin position="1"/>
        <end position="46"/>
    </location>
</feature>